<accession>A0A0L6W6G2</accession>
<dbReference type="PATRIC" id="fig|281456.6.peg.190"/>
<keyword evidence="2" id="KW-1185">Reference proteome</keyword>
<dbReference type="Pfam" id="PF12953">
    <property type="entry name" value="DUF3842"/>
    <property type="match status" value="1"/>
</dbReference>
<organism evidence="1 2">
    <name type="scientific">Thermincola ferriacetica</name>
    <dbReference type="NCBI Taxonomy" id="281456"/>
    <lineage>
        <taxon>Bacteria</taxon>
        <taxon>Bacillati</taxon>
        <taxon>Bacillota</taxon>
        <taxon>Clostridia</taxon>
        <taxon>Eubacteriales</taxon>
        <taxon>Thermincolaceae</taxon>
        <taxon>Thermincola</taxon>
    </lineage>
</organism>
<dbReference type="EMBL" id="LGTE01000001">
    <property type="protein sequence ID" value="KNZ71110.1"/>
    <property type="molecule type" value="Genomic_DNA"/>
</dbReference>
<evidence type="ECO:0000313" key="2">
    <source>
        <dbReference type="Proteomes" id="UP000037175"/>
    </source>
</evidence>
<proteinExistence type="predicted"/>
<sequence>MKIAVIDGQGGGIGRVLVEKIRKAFGDKVEIWAFGTNSAATALMLKAGADEGATGENAIVNSMGKVDIIVGTVAILAANSMLGELTPAMAAAVADSSAAKVLLPINRGRITIVGAKTEPLPHMADCLVKQLQSIIEKEV</sequence>
<dbReference type="AlphaFoldDB" id="A0A0L6W6G2"/>
<gene>
    <name evidence="1" type="ORF">Tfer_0186</name>
</gene>
<protein>
    <recommendedName>
        <fullName evidence="3">DUF3842 family protein</fullName>
    </recommendedName>
</protein>
<reference evidence="2" key="1">
    <citation type="submission" date="2015-07" db="EMBL/GenBank/DDBJ databases">
        <title>Complete Genome of Thermincola ferriacetica strain Z-0001T.</title>
        <authorList>
            <person name="Lusk B."/>
            <person name="Badalamenti J.P."/>
            <person name="Parameswaran P."/>
            <person name="Bond D.R."/>
            <person name="Torres C.I."/>
        </authorList>
    </citation>
    <scope>NUCLEOTIDE SEQUENCE [LARGE SCALE GENOMIC DNA]</scope>
    <source>
        <strain evidence="2">Z-0001</strain>
    </source>
</reference>
<comment type="caution">
    <text evidence="1">The sequence shown here is derived from an EMBL/GenBank/DDBJ whole genome shotgun (WGS) entry which is preliminary data.</text>
</comment>
<dbReference type="Proteomes" id="UP000037175">
    <property type="component" value="Unassembled WGS sequence"/>
</dbReference>
<dbReference type="InterPro" id="IPR024208">
    <property type="entry name" value="DUF3842"/>
</dbReference>
<evidence type="ECO:0008006" key="3">
    <source>
        <dbReference type="Google" id="ProtNLM"/>
    </source>
</evidence>
<dbReference type="RefSeq" id="WP_013120110.1">
    <property type="nucleotide sequence ID" value="NZ_LGTE01000001.1"/>
</dbReference>
<name>A0A0L6W6G2_9FIRM</name>
<evidence type="ECO:0000313" key="1">
    <source>
        <dbReference type="EMBL" id="KNZ71110.1"/>
    </source>
</evidence>